<evidence type="ECO:0000313" key="1">
    <source>
        <dbReference type="EMBL" id="KKL15663.1"/>
    </source>
</evidence>
<organism evidence="1">
    <name type="scientific">marine sediment metagenome</name>
    <dbReference type="NCBI Taxonomy" id="412755"/>
    <lineage>
        <taxon>unclassified sequences</taxon>
        <taxon>metagenomes</taxon>
        <taxon>ecological metagenomes</taxon>
    </lineage>
</organism>
<accession>A0A0F9DUW5</accession>
<reference evidence="1" key="1">
    <citation type="journal article" date="2015" name="Nature">
        <title>Complex archaea that bridge the gap between prokaryotes and eukaryotes.</title>
        <authorList>
            <person name="Spang A."/>
            <person name="Saw J.H."/>
            <person name="Jorgensen S.L."/>
            <person name="Zaremba-Niedzwiedzka K."/>
            <person name="Martijn J."/>
            <person name="Lind A.E."/>
            <person name="van Eijk R."/>
            <person name="Schleper C."/>
            <person name="Guy L."/>
            <person name="Ettema T.J."/>
        </authorList>
    </citation>
    <scope>NUCLEOTIDE SEQUENCE</scope>
</reference>
<dbReference type="AlphaFoldDB" id="A0A0F9DUW5"/>
<gene>
    <name evidence="1" type="ORF">LCGC14_2503330</name>
</gene>
<name>A0A0F9DUW5_9ZZZZ</name>
<proteinExistence type="predicted"/>
<dbReference type="EMBL" id="LAZR01039975">
    <property type="protein sequence ID" value="KKL15663.1"/>
    <property type="molecule type" value="Genomic_DNA"/>
</dbReference>
<comment type="caution">
    <text evidence="1">The sequence shown here is derived from an EMBL/GenBank/DDBJ whole genome shotgun (WGS) entry which is preliminary data.</text>
</comment>
<protein>
    <submittedName>
        <fullName evidence="1">Uncharacterized protein</fullName>
    </submittedName>
</protein>
<sequence>MAHRTGGKGQNHYALRGKKATVSKRLDTRFWSHYNQIPASVRAVFDVMHPEEKQPEGDEKVEC</sequence>